<dbReference type="InterPro" id="IPR036457">
    <property type="entry name" value="PPM-type-like_dom_sf"/>
</dbReference>
<keyword evidence="3" id="KW-0808">Transferase</keyword>
<keyword evidence="3" id="KW-0418">Kinase</keyword>
<protein>
    <submittedName>
        <fullName evidence="2">ATP-binding protein</fullName>
    </submittedName>
    <submittedName>
        <fullName evidence="3">Anti-sigma regulatory factor (Ser/Thr protein kinase)</fullName>
    </submittedName>
</protein>
<dbReference type="STRING" id="472181.SAMN05216271_1812"/>
<reference evidence="2 5" key="3">
    <citation type="submission" date="2024-04" db="EMBL/GenBank/DDBJ databases">
        <title>Draft genome sequence of Halopseudomonas sabulinigri NBRC 116187.</title>
        <authorList>
            <person name="Miyakawa T."/>
            <person name="Kusuya Y."/>
            <person name="Miura T."/>
        </authorList>
    </citation>
    <scope>NUCLEOTIDE SEQUENCE [LARGE SCALE GENOMIC DNA]</scope>
    <source>
        <strain evidence="2 5">4NH20-0042</strain>
    </source>
</reference>
<dbReference type="EMBL" id="BAABWD010000001">
    <property type="protein sequence ID" value="GAA6131191.1"/>
    <property type="molecule type" value="Genomic_DNA"/>
</dbReference>
<dbReference type="SUPFAM" id="SSF81606">
    <property type="entry name" value="PP2C-like"/>
    <property type="match status" value="1"/>
</dbReference>
<evidence type="ECO:0000259" key="1">
    <source>
        <dbReference type="SMART" id="SM00331"/>
    </source>
</evidence>
<keyword evidence="2" id="KW-0067">ATP-binding</keyword>
<dbReference type="PANTHER" id="PTHR35801:SF1">
    <property type="entry name" value="PHOSPHOSERINE PHOSPHATASE RSBX"/>
    <property type="match status" value="1"/>
</dbReference>
<reference evidence="4" key="2">
    <citation type="submission" date="2016-10" db="EMBL/GenBank/DDBJ databases">
        <authorList>
            <person name="Varghese N."/>
            <person name="Submissions S."/>
        </authorList>
    </citation>
    <scope>NUCLEOTIDE SEQUENCE [LARGE SCALE GENOMIC DNA]</scope>
    <source>
        <strain evidence="4">JCM 14963</strain>
    </source>
</reference>
<evidence type="ECO:0000313" key="2">
    <source>
        <dbReference type="EMBL" id="GAA6131191.1"/>
    </source>
</evidence>
<evidence type="ECO:0000313" key="4">
    <source>
        <dbReference type="Proteomes" id="UP000243413"/>
    </source>
</evidence>
<proteinExistence type="predicted"/>
<dbReference type="Proteomes" id="UP000243413">
    <property type="component" value="Chromosome I"/>
</dbReference>
<dbReference type="SUPFAM" id="SSF55874">
    <property type="entry name" value="ATPase domain of HSP90 chaperone/DNA topoisomerase II/histidine kinase"/>
    <property type="match status" value="1"/>
</dbReference>
<dbReference type="EMBL" id="LT629763">
    <property type="protein sequence ID" value="SDS38823.1"/>
    <property type="molecule type" value="Genomic_DNA"/>
</dbReference>
<keyword evidence="5" id="KW-1185">Reference proteome</keyword>
<dbReference type="InterPro" id="IPR039248">
    <property type="entry name" value="Ptase_RsbX"/>
</dbReference>
<accession>A0A1H1RSZ8</accession>
<dbReference type="InterPro" id="IPR001932">
    <property type="entry name" value="PPM-type_phosphatase-like_dom"/>
</dbReference>
<dbReference type="Gene3D" id="3.60.40.10">
    <property type="entry name" value="PPM-type phosphatase domain"/>
    <property type="match status" value="1"/>
</dbReference>
<evidence type="ECO:0000313" key="5">
    <source>
        <dbReference type="Proteomes" id="UP001486808"/>
    </source>
</evidence>
<sequence>MELNIGGSLTDVIVIEEESQIGQARRCAKQLAEMAGFDQNDAGRAALVATELTSNIRKHAGGGELHCRVLVLPGGNCVELVAIDRGPGFDLHRCLRDGYSTGGTQGEGLGSISRQSQLLDVFADERGAVVLARVCPAGVKDVRFGINQHALKGETACGDTWQFSVSGKKLSALVIDGLGHGEEAEAAARAGREIFAARPFDSPDALMAALHRGMTGTRGGAAAIAQYEGDSGNLQFSGIGNIGARLLSPVNSRGLVSYPGIVGGQFRKMNTFVYPEASGQLLLMYSDGLQTRWDINDYPGLLLQHPATITAVLHRDFCRGRDDVTIMAIDLELAHG</sequence>
<dbReference type="GO" id="GO:0016301">
    <property type="term" value="F:kinase activity"/>
    <property type="evidence" value="ECO:0007669"/>
    <property type="project" value="UniProtKB-KW"/>
</dbReference>
<dbReference type="Pfam" id="PF13581">
    <property type="entry name" value="HATPase_c_2"/>
    <property type="match status" value="1"/>
</dbReference>
<dbReference type="GO" id="GO:0005524">
    <property type="term" value="F:ATP binding"/>
    <property type="evidence" value="ECO:0007669"/>
    <property type="project" value="UniProtKB-KW"/>
</dbReference>
<feature type="domain" description="PPM-type phosphatase" evidence="1">
    <location>
        <begin position="141"/>
        <end position="331"/>
    </location>
</feature>
<dbReference type="Proteomes" id="UP001486808">
    <property type="component" value="Unassembled WGS sequence"/>
</dbReference>
<dbReference type="PANTHER" id="PTHR35801">
    <property type="entry name" value="PHOSPHOSERINE PHOSPHATASE RSBX"/>
    <property type="match status" value="1"/>
</dbReference>
<organism evidence="3 4">
    <name type="scientific">Halopseudomonas sabulinigri</name>
    <dbReference type="NCBI Taxonomy" id="472181"/>
    <lineage>
        <taxon>Bacteria</taxon>
        <taxon>Pseudomonadati</taxon>
        <taxon>Pseudomonadota</taxon>
        <taxon>Gammaproteobacteria</taxon>
        <taxon>Pseudomonadales</taxon>
        <taxon>Pseudomonadaceae</taxon>
        <taxon>Halopseudomonas</taxon>
    </lineage>
</organism>
<dbReference type="Pfam" id="PF07228">
    <property type="entry name" value="SpoIIE"/>
    <property type="match status" value="1"/>
</dbReference>
<dbReference type="AlphaFoldDB" id="A0A1H1RSZ8"/>
<name>A0A1H1RSZ8_9GAMM</name>
<dbReference type="Gene3D" id="3.30.565.10">
    <property type="entry name" value="Histidine kinase-like ATPase, C-terminal domain"/>
    <property type="match status" value="1"/>
</dbReference>
<reference evidence="3" key="1">
    <citation type="submission" date="2016-10" db="EMBL/GenBank/DDBJ databases">
        <authorList>
            <person name="de Groot N.N."/>
        </authorList>
    </citation>
    <scope>NUCLEOTIDE SEQUENCE [LARGE SCALE GENOMIC DNA]</scope>
    <source>
        <strain evidence="3">JCM 14963</strain>
    </source>
</reference>
<dbReference type="InterPro" id="IPR003594">
    <property type="entry name" value="HATPase_dom"/>
</dbReference>
<keyword evidence="2" id="KW-0547">Nucleotide-binding</keyword>
<dbReference type="SMART" id="SM00331">
    <property type="entry name" value="PP2C_SIG"/>
    <property type="match status" value="1"/>
</dbReference>
<evidence type="ECO:0000313" key="3">
    <source>
        <dbReference type="EMBL" id="SDS38823.1"/>
    </source>
</evidence>
<dbReference type="InterPro" id="IPR036890">
    <property type="entry name" value="HATPase_C_sf"/>
</dbReference>
<gene>
    <name evidence="2" type="ORF">NBRC116187_15510</name>
    <name evidence="3" type="ORF">SAMN05216271_1812</name>
</gene>